<dbReference type="AlphaFoldDB" id="A0A183SIS8"/>
<dbReference type="STRING" id="70667.A0A183SIS8"/>
<dbReference type="PANTHER" id="PTHR10283">
    <property type="entry name" value="SOLUTE CARRIER FAMILY 13 MEMBER"/>
    <property type="match status" value="1"/>
</dbReference>
<feature type="transmembrane region" description="Helical" evidence="7">
    <location>
        <begin position="434"/>
        <end position="453"/>
    </location>
</feature>
<keyword evidence="6 7" id="KW-0472">Membrane</keyword>
<name>A0A183SIS8_SCHSO</name>
<protein>
    <submittedName>
        <fullName evidence="11">Solute carrier family 13 member 2</fullName>
    </submittedName>
</protein>
<proteinExistence type="inferred from homology"/>
<comment type="subcellular location">
    <subcellularLocation>
        <location evidence="1">Membrane</location>
        <topology evidence="1">Multi-pass membrane protein</topology>
    </subcellularLocation>
</comment>
<comment type="similarity">
    <text evidence="2">Belongs to the SLC13A/DASS transporter (TC 2.A.47) family. NADC subfamily.</text>
</comment>
<evidence type="ECO:0000313" key="10">
    <source>
        <dbReference type="Proteomes" id="UP000275846"/>
    </source>
</evidence>
<organism evidence="11">
    <name type="scientific">Schistocephalus solidus</name>
    <name type="common">Tapeworm</name>
    <dbReference type="NCBI Taxonomy" id="70667"/>
    <lineage>
        <taxon>Eukaryota</taxon>
        <taxon>Metazoa</taxon>
        <taxon>Spiralia</taxon>
        <taxon>Lophotrochozoa</taxon>
        <taxon>Platyhelminthes</taxon>
        <taxon>Cestoda</taxon>
        <taxon>Eucestoda</taxon>
        <taxon>Diphyllobothriidea</taxon>
        <taxon>Diphyllobothriidae</taxon>
        <taxon>Schistocephalus</taxon>
    </lineage>
</organism>
<evidence type="ECO:0000256" key="3">
    <source>
        <dbReference type="ARBA" id="ARBA00022448"/>
    </source>
</evidence>
<evidence type="ECO:0000313" key="11">
    <source>
        <dbReference type="WBParaSite" id="SSLN_0000427001-mRNA-1"/>
    </source>
</evidence>
<dbReference type="GO" id="GO:0005886">
    <property type="term" value="C:plasma membrane"/>
    <property type="evidence" value="ECO:0007669"/>
    <property type="project" value="TreeGrafter"/>
</dbReference>
<dbReference type="OrthoDB" id="6493944at2759"/>
<keyword evidence="3" id="KW-0813">Transport</keyword>
<dbReference type="InterPro" id="IPR004680">
    <property type="entry name" value="Cit_transptr-like_dom"/>
</dbReference>
<dbReference type="InterPro" id="IPR001898">
    <property type="entry name" value="SLC13A/DASS"/>
</dbReference>
<feature type="transmembrane region" description="Helical" evidence="7">
    <location>
        <begin position="78"/>
        <end position="101"/>
    </location>
</feature>
<sequence>MAFPGWVQWLLKYKGLIFLIFYPILLSPIVIVYNSSDSNMLFIGGAFLAVATEHRNLHRRIGVAVMQIMGGDPRMLMLGLMLPTWFLSMWMSNAAATIMMLTIVEALVSRLEAVKPAEGDEEVALTTVKEHKTQDGNGQDAAWLTGDLQSSESVHTALQSEGQNNTTVDKKGAHNEELRKLAAGLSLVWFIDFSQLRNVGSVRRAGIRLVPLLHVAYPLPYVHRAKVCRDSSSTSPGIFHKLFLNYNTEPLHFVAHLGVSLRKKFFRRRGADRARDEAFKAILEDEKRSLGPVNLVTDTQPAILGTVLFMVLPAYNPFAKKKRDGTVADPKEAVLPWKVAQSRCPWGVLILIGGGFALSKMCSVSGLSTVVGENLIALKSLPVIALVYVITIIGSTITTFVANAATATVLLPIMFQLAETIHVHPFSLGLPVTIAASLAFILPAATPANAIVFGKGRVKMNEMVSTCSSLLSIVFLH</sequence>
<dbReference type="WBParaSite" id="SSLN_0000427001-mRNA-1">
    <property type="protein sequence ID" value="SSLN_0000427001-mRNA-1"/>
    <property type="gene ID" value="SSLN_0000427001"/>
</dbReference>
<evidence type="ECO:0000256" key="6">
    <source>
        <dbReference type="ARBA" id="ARBA00023136"/>
    </source>
</evidence>
<dbReference type="Proteomes" id="UP000275846">
    <property type="component" value="Unassembled WGS sequence"/>
</dbReference>
<reference evidence="9 10" key="2">
    <citation type="submission" date="2018-11" db="EMBL/GenBank/DDBJ databases">
        <authorList>
            <consortium name="Pathogen Informatics"/>
        </authorList>
    </citation>
    <scope>NUCLEOTIDE SEQUENCE [LARGE SCALE GENOMIC DNA]</scope>
    <source>
        <strain evidence="9 10">NST_G2</strain>
    </source>
</reference>
<keyword evidence="4 7" id="KW-0812">Transmembrane</keyword>
<accession>A0A183SIS8</accession>
<dbReference type="Pfam" id="PF03600">
    <property type="entry name" value="CitMHS"/>
    <property type="match status" value="1"/>
</dbReference>
<feature type="transmembrane region" description="Helical" evidence="7">
    <location>
        <begin position="16"/>
        <end position="34"/>
    </location>
</feature>
<evidence type="ECO:0000256" key="4">
    <source>
        <dbReference type="ARBA" id="ARBA00022692"/>
    </source>
</evidence>
<feature type="domain" description="Citrate transporter-like" evidence="8">
    <location>
        <begin position="30"/>
        <end position="115"/>
    </location>
</feature>
<evidence type="ECO:0000256" key="5">
    <source>
        <dbReference type="ARBA" id="ARBA00022989"/>
    </source>
</evidence>
<evidence type="ECO:0000259" key="8">
    <source>
        <dbReference type="Pfam" id="PF03600"/>
    </source>
</evidence>
<evidence type="ECO:0000256" key="7">
    <source>
        <dbReference type="SAM" id="Phobius"/>
    </source>
</evidence>
<reference evidence="11" key="1">
    <citation type="submission" date="2016-06" db="UniProtKB">
        <authorList>
            <consortium name="WormBaseParasite"/>
        </authorList>
    </citation>
    <scope>IDENTIFICATION</scope>
</reference>
<keyword evidence="5 7" id="KW-1133">Transmembrane helix</keyword>
<evidence type="ECO:0000313" key="9">
    <source>
        <dbReference type="EMBL" id="VDL90511.1"/>
    </source>
</evidence>
<feature type="transmembrane region" description="Helical" evidence="7">
    <location>
        <begin position="346"/>
        <end position="371"/>
    </location>
</feature>
<dbReference type="EMBL" id="UYSU01032755">
    <property type="protein sequence ID" value="VDL90511.1"/>
    <property type="molecule type" value="Genomic_DNA"/>
</dbReference>
<evidence type="ECO:0000256" key="1">
    <source>
        <dbReference type="ARBA" id="ARBA00004141"/>
    </source>
</evidence>
<gene>
    <name evidence="9" type="ORF">SSLN_LOCUS4126</name>
</gene>
<keyword evidence="10" id="KW-1185">Reference proteome</keyword>
<dbReference type="GO" id="GO:0005310">
    <property type="term" value="F:dicarboxylic acid transmembrane transporter activity"/>
    <property type="evidence" value="ECO:0007669"/>
    <property type="project" value="UniProtKB-ARBA"/>
</dbReference>
<evidence type="ECO:0000256" key="2">
    <source>
        <dbReference type="ARBA" id="ARBA00006772"/>
    </source>
</evidence>
<feature type="transmembrane region" description="Helical" evidence="7">
    <location>
        <begin position="383"/>
        <end position="414"/>
    </location>
</feature>
<dbReference type="GO" id="GO:0015556">
    <property type="term" value="F:C4-dicarboxylate transmembrane transporter activity"/>
    <property type="evidence" value="ECO:0007669"/>
    <property type="project" value="UniProtKB-ARBA"/>
</dbReference>
<dbReference type="Pfam" id="PF00939">
    <property type="entry name" value="Na_sulph_symp"/>
    <property type="match status" value="1"/>
</dbReference>
<dbReference type="PANTHER" id="PTHR10283:SF82">
    <property type="entry name" value="SOLUTE CARRIER FAMILY 13 MEMBER 2"/>
    <property type="match status" value="1"/>
</dbReference>